<keyword evidence="1" id="KW-0472">Membrane</keyword>
<dbReference type="Proteomes" id="UP000193719">
    <property type="component" value="Unassembled WGS sequence"/>
</dbReference>
<evidence type="ECO:0000313" key="4">
    <source>
        <dbReference type="Proteomes" id="UP000193719"/>
    </source>
</evidence>
<sequence>MYWKHNYSKVLFFLNFIVIFNNSLAHYINKENINDIQINNNSPKRIPILFKKEVNIIIKESNNCIKNEDCDNGYICLNKKCNIDYTDKKCEMKSKNNKCPEPFICIKNVCQINDNAKFISNIGNGNNFILTEKGLIFIICFIVFLIIVFFSVLHFASKYKIDIDKVNKQQEQINSNISYPPNMLNPSEERNAYIRSLKEKESKLTSQNDVDTYIKNDDILNQFKLNDPYTTINSKKDYDIAGNIYPKTPQSGSTLINKSYSSTNNLINKNRLSERSSIHNPNYRKFSTGAISAMKDPSFYSSSIQDFNTSNSFSYIYPSENKIYNQQYNSYNSSPASPRAVHHQSLSLTIPRKLSTFESPILHGHTTYLHEGIPSTSNHIPYILEDDEEDDDQQTTLSFDSGVLKVASSSFKKNKESIIYSYSEDFNASKECIIPSPDTPTLNKKYIDN</sequence>
<evidence type="ECO:0000256" key="2">
    <source>
        <dbReference type="SAM" id="SignalP"/>
    </source>
</evidence>
<evidence type="ECO:0000313" key="3">
    <source>
        <dbReference type="EMBL" id="ORX61144.1"/>
    </source>
</evidence>
<dbReference type="OrthoDB" id="2156920at2759"/>
<feature type="transmembrane region" description="Helical" evidence="1">
    <location>
        <begin position="134"/>
        <end position="156"/>
    </location>
</feature>
<keyword evidence="4" id="KW-1185">Reference proteome</keyword>
<keyword evidence="1" id="KW-0812">Transmembrane</keyword>
<protein>
    <recommendedName>
        <fullName evidence="5">EB domain-containing protein</fullName>
    </recommendedName>
</protein>
<feature type="signal peptide" evidence="2">
    <location>
        <begin position="1"/>
        <end position="25"/>
    </location>
</feature>
<name>A0A1Y1VP19_9FUNG</name>
<proteinExistence type="predicted"/>
<reference evidence="3 4" key="1">
    <citation type="submission" date="2016-08" db="EMBL/GenBank/DDBJ databases">
        <title>Genomes of anaerobic fungi encode conserved fungal cellulosomes for biomass hydrolysis.</title>
        <authorList>
            <consortium name="DOE Joint Genome Institute"/>
            <person name="Haitjema C.H."/>
            <person name="Gilmore S.P."/>
            <person name="Henske J.K."/>
            <person name="Solomon K.V."/>
            <person name="De Groot R."/>
            <person name="Kuo A."/>
            <person name="Mondo S.J."/>
            <person name="Salamov A.A."/>
            <person name="Labutti K."/>
            <person name="Zhao Z."/>
            <person name="Chiniquy J."/>
            <person name="Barry K."/>
            <person name="Brewer H.M."/>
            <person name="Purvine S.O."/>
            <person name="Wright A.T."/>
            <person name="Boxma B."/>
            <person name="Van Alen T."/>
            <person name="Hackstein J.H."/>
            <person name="Baker S.E."/>
            <person name="Grigoriev I.V."/>
            <person name="O'Malley M.A."/>
        </authorList>
    </citation>
    <scope>NUCLEOTIDE SEQUENCE [LARGE SCALE GENOMIC DNA]</scope>
    <source>
        <strain evidence="4">finn</strain>
    </source>
</reference>
<reference evidence="3 4" key="2">
    <citation type="submission" date="2016-08" db="EMBL/GenBank/DDBJ databases">
        <title>Pervasive Adenine N6-methylation of Active Genes in Fungi.</title>
        <authorList>
            <consortium name="DOE Joint Genome Institute"/>
            <person name="Mondo S.J."/>
            <person name="Dannebaum R.O."/>
            <person name="Kuo R.C."/>
            <person name="Labutti K."/>
            <person name="Haridas S."/>
            <person name="Kuo A."/>
            <person name="Salamov A."/>
            <person name="Ahrendt S.R."/>
            <person name="Lipzen A."/>
            <person name="Sullivan W."/>
            <person name="Andreopoulos W.B."/>
            <person name="Clum A."/>
            <person name="Lindquist E."/>
            <person name="Daum C."/>
            <person name="Ramamoorthy G.K."/>
            <person name="Gryganskyi A."/>
            <person name="Culley D."/>
            <person name="Magnuson J.K."/>
            <person name="James T.Y."/>
            <person name="O'Malley M.A."/>
            <person name="Stajich J.E."/>
            <person name="Spatafora J.W."/>
            <person name="Visel A."/>
            <person name="Grigoriev I.V."/>
        </authorList>
    </citation>
    <scope>NUCLEOTIDE SEQUENCE [LARGE SCALE GENOMIC DNA]</scope>
    <source>
        <strain evidence="4">finn</strain>
    </source>
</reference>
<dbReference type="AlphaFoldDB" id="A0A1Y1VP19"/>
<dbReference type="EMBL" id="MCFH01000001">
    <property type="protein sequence ID" value="ORX61144.1"/>
    <property type="molecule type" value="Genomic_DNA"/>
</dbReference>
<evidence type="ECO:0000256" key="1">
    <source>
        <dbReference type="SAM" id="Phobius"/>
    </source>
</evidence>
<keyword evidence="1" id="KW-1133">Transmembrane helix</keyword>
<evidence type="ECO:0008006" key="5">
    <source>
        <dbReference type="Google" id="ProtNLM"/>
    </source>
</evidence>
<feature type="chain" id="PRO_5012530768" description="EB domain-containing protein" evidence="2">
    <location>
        <begin position="26"/>
        <end position="449"/>
    </location>
</feature>
<gene>
    <name evidence="3" type="ORF">BCR36DRAFT_341461</name>
</gene>
<comment type="caution">
    <text evidence="3">The sequence shown here is derived from an EMBL/GenBank/DDBJ whole genome shotgun (WGS) entry which is preliminary data.</text>
</comment>
<accession>A0A1Y1VP19</accession>
<keyword evidence="2" id="KW-0732">Signal</keyword>
<organism evidence="3 4">
    <name type="scientific">Piromyces finnis</name>
    <dbReference type="NCBI Taxonomy" id="1754191"/>
    <lineage>
        <taxon>Eukaryota</taxon>
        <taxon>Fungi</taxon>
        <taxon>Fungi incertae sedis</taxon>
        <taxon>Chytridiomycota</taxon>
        <taxon>Chytridiomycota incertae sedis</taxon>
        <taxon>Neocallimastigomycetes</taxon>
        <taxon>Neocallimastigales</taxon>
        <taxon>Neocallimastigaceae</taxon>
        <taxon>Piromyces</taxon>
    </lineage>
</organism>